<evidence type="ECO:0000313" key="6">
    <source>
        <dbReference type="EMBL" id="NKX54411.1"/>
    </source>
</evidence>
<evidence type="ECO:0000256" key="4">
    <source>
        <dbReference type="ARBA" id="ARBA00023163"/>
    </source>
</evidence>
<dbReference type="PANTHER" id="PTHR30419">
    <property type="entry name" value="HTH-TYPE TRANSCRIPTIONAL REGULATOR YBHD"/>
    <property type="match status" value="1"/>
</dbReference>
<evidence type="ECO:0000256" key="2">
    <source>
        <dbReference type="ARBA" id="ARBA00023015"/>
    </source>
</evidence>
<dbReference type="Pfam" id="PF03466">
    <property type="entry name" value="LysR_substrate"/>
    <property type="match status" value="1"/>
</dbReference>
<evidence type="ECO:0000313" key="7">
    <source>
        <dbReference type="Proteomes" id="UP000544090"/>
    </source>
</evidence>
<dbReference type="GO" id="GO:0003700">
    <property type="term" value="F:DNA-binding transcription factor activity"/>
    <property type="evidence" value="ECO:0007669"/>
    <property type="project" value="InterPro"/>
</dbReference>
<accession>A0A7X6HEA5</accession>
<dbReference type="SUPFAM" id="SSF53850">
    <property type="entry name" value="Periplasmic binding protein-like II"/>
    <property type="match status" value="1"/>
</dbReference>
<sequence>MDLRGLLATHLKLRHLVLVLAIAEQGSLVRAAEELYLTQPALSRALREAEHAVGAPLFERTGRGMVPTPAGQACLEHARAIIGHLSTLQRRVDELTDPEVGLVRVGAHVTGANLLLPRAVARLTVERPRVEVRLREAPPETLIQELGSGDLDLLVGRVTDHPSTARLRLVPLYREEFRIVAASGHPAHALPEVSLQDLVKHRWVVPLANTPLRDQLEQNFRNAGLAPPAQQVEAAAPATLRTLVAEAGFLALMPESMAVAEPGLQMLGLHLTGLAQQVGLMLHPDRPLTPSALLLAEILRDVGDEIGRELEDTTPTAPAKRNAV</sequence>
<keyword evidence="3" id="KW-0238">DNA-binding</keyword>
<dbReference type="PROSITE" id="PS50931">
    <property type="entry name" value="HTH_LYSR"/>
    <property type="match status" value="1"/>
</dbReference>
<feature type="domain" description="HTH lysR-type" evidence="5">
    <location>
        <begin position="11"/>
        <end position="68"/>
    </location>
</feature>
<dbReference type="SUPFAM" id="SSF46785">
    <property type="entry name" value="Winged helix' DNA-binding domain"/>
    <property type="match status" value="1"/>
</dbReference>
<dbReference type="Gene3D" id="1.10.10.10">
    <property type="entry name" value="Winged helix-like DNA-binding domain superfamily/Winged helix DNA-binding domain"/>
    <property type="match status" value="1"/>
</dbReference>
<dbReference type="FunFam" id="1.10.10.10:FF:000001">
    <property type="entry name" value="LysR family transcriptional regulator"/>
    <property type="match status" value="1"/>
</dbReference>
<dbReference type="Gene3D" id="3.40.190.290">
    <property type="match status" value="1"/>
</dbReference>
<dbReference type="PANTHER" id="PTHR30419:SF8">
    <property type="entry name" value="NITROGEN ASSIMILATION TRANSCRIPTIONAL ACTIVATOR-RELATED"/>
    <property type="match status" value="1"/>
</dbReference>
<proteinExistence type="inferred from homology"/>
<name>A0A7X6HEA5_9MICC</name>
<organism evidence="6 7">
    <name type="scientific">Arthrobacter mobilis</name>
    <dbReference type="NCBI Taxonomy" id="2724944"/>
    <lineage>
        <taxon>Bacteria</taxon>
        <taxon>Bacillati</taxon>
        <taxon>Actinomycetota</taxon>
        <taxon>Actinomycetes</taxon>
        <taxon>Micrococcales</taxon>
        <taxon>Micrococcaceae</taxon>
        <taxon>Arthrobacter</taxon>
    </lineage>
</organism>
<dbReference type="InterPro" id="IPR036390">
    <property type="entry name" value="WH_DNA-bd_sf"/>
</dbReference>
<dbReference type="InterPro" id="IPR036388">
    <property type="entry name" value="WH-like_DNA-bd_sf"/>
</dbReference>
<evidence type="ECO:0000259" key="5">
    <source>
        <dbReference type="PROSITE" id="PS50931"/>
    </source>
</evidence>
<keyword evidence="2" id="KW-0805">Transcription regulation</keyword>
<evidence type="ECO:0000256" key="1">
    <source>
        <dbReference type="ARBA" id="ARBA00009437"/>
    </source>
</evidence>
<keyword evidence="7" id="KW-1185">Reference proteome</keyword>
<dbReference type="InterPro" id="IPR000847">
    <property type="entry name" value="LysR_HTH_N"/>
</dbReference>
<dbReference type="AlphaFoldDB" id="A0A7X6HEA5"/>
<comment type="caution">
    <text evidence="6">The sequence shown here is derived from an EMBL/GenBank/DDBJ whole genome shotgun (WGS) entry which is preliminary data.</text>
</comment>
<reference evidence="6 7" key="1">
    <citation type="submission" date="2020-04" db="EMBL/GenBank/DDBJ databases">
        <title>Arthrobacter sp. nov.</title>
        <authorList>
            <person name="Liu S."/>
        </authorList>
    </citation>
    <scope>NUCLEOTIDE SEQUENCE [LARGE SCALE GENOMIC DNA]</scope>
    <source>
        <strain evidence="6 7">E918</strain>
    </source>
</reference>
<dbReference type="RefSeq" id="WP_168485752.1">
    <property type="nucleotide sequence ID" value="NZ_JAAZSQ010000005.1"/>
</dbReference>
<keyword evidence="4" id="KW-0804">Transcription</keyword>
<dbReference type="InterPro" id="IPR050950">
    <property type="entry name" value="HTH-type_LysR_regulators"/>
</dbReference>
<gene>
    <name evidence="6" type="ORF">HGG74_07620</name>
</gene>
<dbReference type="GO" id="GO:0003677">
    <property type="term" value="F:DNA binding"/>
    <property type="evidence" value="ECO:0007669"/>
    <property type="project" value="UniProtKB-KW"/>
</dbReference>
<dbReference type="Proteomes" id="UP000544090">
    <property type="component" value="Unassembled WGS sequence"/>
</dbReference>
<dbReference type="InterPro" id="IPR005119">
    <property type="entry name" value="LysR_subst-bd"/>
</dbReference>
<dbReference type="EMBL" id="JAAZSQ010000005">
    <property type="protein sequence ID" value="NKX54411.1"/>
    <property type="molecule type" value="Genomic_DNA"/>
</dbReference>
<dbReference type="GO" id="GO:0005829">
    <property type="term" value="C:cytosol"/>
    <property type="evidence" value="ECO:0007669"/>
    <property type="project" value="TreeGrafter"/>
</dbReference>
<evidence type="ECO:0000256" key="3">
    <source>
        <dbReference type="ARBA" id="ARBA00023125"/>
    </source>
</evidence>
<dbReference type="Pfam" id="PF00126">
    <property type="entry name" value="HTH_1"/>
    <property type="match status" value="1"/>
</dbReference>
<dbReference type="PRINTS" id="PR00039">
    <property type="entry name" value="HTHLYSR"/>
</dbReference>
<comment type="similarity">
    <text evidence="1">Belongs to the LysR transcriptional regulatory family.</text>
</comment>
<protein>
    <submittedName>
        <fullName evidence="6">LysR family transcriptional regulator</fullName>
    </submittedName>
</protein>